<dbReference type="AlphaFoldDB" id="B4SC12"/>
<dbReference type="eggNOG" id="COG1293">
    <property type="taxonomic scope" value="Bacteria"/>
</dbReference>
<evidence type="ECO:0000256" key="1">
    <source>
        <dbReference type="ARBA" id="ARBA00022555"/>
    </source>
</evidence>
<dbReference type="Gene3D" id="2.30.310.10">
    <property type="entry name" value="ibrinogen binding protein from staphylococcus aureus domain"/>
    <property type="match status" value="1"/>
</dbReference>
<keyword evidence="1 5" id="KW-0820">tRNA-binding</keyword>
<feature type="coiled-coil region" evidence="5">
    <location>
        <begin position="263"/>
        <end position="290"/>
    </location>
</feature>
<dbReference type="Pfam" id="PF05670">
    <property type="entry name" value="NFACT-R_1"/>
    <property type="match status" value="1"/>
</dbReference>
<accession>B4SC12</accession>
<organism evidence="7 8">
    <name type="scientific">Pelodictyon phaeoclathratiforme (strain DSM 5477 / BU-1)</name>
    <dbReference type="NCBI Taxonomy" id="324925"/>
    <lineage>
        <taxon>Bacteria</taxon>
        <taxon>Pseudomonadati</taxon>
        <taxon>Chlorobiota</taxon>
        <taxon>Chlorobiia</taxon>
        <taxon>Chlorobiales</taxon>
        <taxon>Chlorobiaceae</taxon>
        <taxon>Chlorobium/Pelodictyon group</taxon>
        <taxon>Pelodictyon</taxon>
    </lineage>
</organism>
<evidence type="ECO:0000256" key="3">
    <source>
        <dbReference type="ARBA" id="ARBA00022884"/>
    </source>
</evidence>
<reference evidence="7 8" key="1">
    <citation type="submission" date="2008-06" db="EMBL/GenBank/DDBJ databases">
        <title>Complete sequence of Pelodictyon phaeoclathratiforme BU-1.</title>
        <authorList>
            <consortium name="US DOE Joint Genome Institute"/>
            <person name="Lucas S."/>
            <person name="Copeland A."/>
            <person name="Lapidus A."/>
            <person name="Glavina del Rio T."/>
            <person name="Dalin E."/>
            <person name="Tice H."/>
            <person name="Bruce D."/>
            <person name="Goodwin L."/>
            <person name="Pitluck S."/>
            <person name="Schmutz J."/>
            <person name="Larimer F."/>
            <person name="Land M."/>
            <person name="Hauser L."/>
            <person name="Kyrpides N."/>
            <person name="Mikhailova N."/>
            <person name="Liu Z."/>
            <person name="Li T."/>
            <person name="Zhao F."/>
            <person name="Overmann J."/>
            <person name="Bryant D.A."/>
            <person name="Richardson P."/>
        </authorList>
    </citation>
    <scope>NUCLEOTIDE SEQUENCE [LARGE SCALE GENOMIC DNA]</scope>
    <source>
        <strain evidence="8">DSM 5477 / BU-1</strain>
    </source>
</reference>
<keyword evidence="3 5" id="KW-0694">RNA-binding</keyword>
<gene>
    <name evidence="5" type="primary">rqcH</name>
    <name evidence="7" type="ordered locus">Ppha_1892</name>
</gene>
<dbReference type="HAMAP" id="MF_00844_B">
    <property type="entry name" value="RqcH_B"/>
    <property type="match status" value="1"/>
</dbReference>
<dbReference type="OrthoDB" id="9766163at2"/>
<dbReference type="GO" id="GO:0072344">
    <property type="term" value="P:rescue of stalled ribosome"/>
    <property type="evidence" value="ECO:0007669"/>
    <property type="project" value="UniProtKB-UniRule"/>
</dbReference>
<dbReference type="KEGG" id="pph:Ppha_1892"/>
<dbReference type="PANTHER" id="PTHR15239">
    <property type="entry name" value="NUCLEAR EXPORT MEDIATOR FACTOR NEMF"/>
    <property type="match status" value="1"/>
</dbReference>
<protein>
    <recommendedName>
        <fullName evidence="5">Rqc2 homolog RqcH</fullName>
        <shortName evidence="5">RqcH</shortName>
    </recommendedName>
</protein>
<dbReference type="Pfam" id="PF05833">
    <property type="entry name" value="NFACT_N"/>
    <property type="match status" value="1"/>
</dbReference>
<evidence type="ECO:0000256" key="4">
    <source>
        <dbReference type="ARBA" id="ARBA00022917"/>
    </source>
</evidence>
<dbReference type="STRING" id="324925.Ppha_1892"/>
<evidence type="ECO:0000256" key="5">
    <source>
        <dbReference type="HAMAP-Rule" id="MF_00844"/>
    </source>
</evidence>
<dbReference type="EMBL" id="CP001110">
    <property type="protein sequence ID" value="ACF44118.1"/>
    <property type="molecule type" value="Genomic_DNA"/>
</dbReference>
<dbReference type="GO" id="GO:0000049">
    <property type="term" value="F:tRNA binding"/>
    <property type="evidence" value="ECO:0007669"/>
    <property type="project" value="UniProtKB-UniRule"/>
</dbReference>
<comment type="function">
    <text evidence="5">Key component of the ribosome quality control system (RQC), a ribosome-associated complex that mediates the extraction of incompletely synthesized nascent chains from stalled ribosomes and their subsequent degradation. RqcH recruits Ala-charged tRNA, and with RqcP directs the elongation of stalled nascent chains on 50S ribosomal subunits, leading to non-templated C-terminal alanine extensions (Ala tail). The Ala tail promotes nascent chain degradation. May add between 1 and at least 8 Ala residues. Binds to stalled 50S ribosomal subunits.</text>
</comment>
<dbReference type="RefSeq" id="WP_012508600.1">
    <property type="nucleotide sequence ID" value="NC_011060.1"/>
</dbReference>
<proteinExistence type="inferred from homology"/>
<name>B4SC12_PELPB</name>
<evidence type="ECO:0000313" key="7">
    <source>
        <dbReference type="EMBL" id="ACF44118.1"/>
    </source>
</evidence>
<dbReference type="PANTHER" id="PTHR15239:SF6">
    <property type="entry name" value="RIBOSOME QUALITY CONTROL COMPLEX SUBUNIT NEMF"/>
    <property type="match status" value="1"/>
</dbReference>
<dbReference type="GO" id="GO:0043023">
    <property type="term" value="F:ribosomal large subunit binding"/>
    <property type="evidence" value="ECO:0007669"/>
    <property type="project" value="UniProtKB-UniRule"/>
</dbReference>
<sequence length="546" mass="61590">MQRNYFTLYHAAMELHQRLAGGHLEEIFSEHKNEVTLSFITLSGQHLQIIVVTHTPLLCLYTREGKKKKNVNSASLMTELALQTVKGVSISPSDREIHIHFAIDAFLVLQLFSSNTNLFLVREERITYAFKHNSSLAGQPCPAAHDKSSVLRELERLAMNKTLFLERYNHLKSENSAESVAATLPGFDRTLVHELLQRAKNEQNPEALFTSFQSLFFELLDPQVTVSEKENGEPEFTLLHNSHASCRSFDSVLEGLAHYSITMRRYLETKEELKGMRSKLLRQLEKKQKALEGFSPELLDGFARNYEQCGHLLMAALYQPGNDRKSITVENIFEPGAPDITIALKEALTLQKNAEAYFSKASNTKEKLRIMRERHLLLQKEKSALEELLAATEKISSPKEARRFLEQQNLRPGGAPALKNIRTAPIFRTVDLTQTITLLVGKNAANNELLTFSHTKPNDIWLHARGASGSHCVLKGTTLSNLAAIRKAAEIAAWYSSAKHSSLVPVIYTLKKYVRRGKKLAIGQVIVEREEVLLVKPSNRLFSDPV</sequence>
<dbReference type="Proteomes" id="UP000002724">
    <property type="component" value="Chromosome"/>
</dbReference>
<dbReference type="InterPro" id="IPR008532">
    <property type="entry name" value="NFACT_RNA-bd"/>
</dbReference>
<evidence type="ECO:0000259" key="6">
    <source>
        <dbReference type="Pfam" id="PF05670"/>
    </source>
</evidence>
<keyword evidence="5" id="KW-0175">Coiled coil</keyword>
<evidence type="ECO:0000256" key="2">
    <source>
        <dbReference type="ARBA" id="ARBA00022730"/>
    </source>
</evidence>
<dbReference type="HOGENOM" id="CLU_022481_1_0_10"/>
<keyword evidence="2 5" id="KW-0699">rRNA-binding</keyword>
<dbReference type="InterPro" id="IPR043682">
    <property type="entry name" value="RqcH_bacterial"/>
</dbReference>
<keyword evidence="8" id="KW-1185">Reference proteome</keyword>
<dbReference type="InterPro" id="IPR051608">
    <property type="entry name" value="RQC_Subunit_NEMF"/>
</dbReference>
<dbReference type="GO" id="GO:0019843">
    <property type="term" value="F:rRNA binding"/>
    <property type="evidence" value="ECO:0007669"/>
    <property type="project" value="UniProtKB-UniRule"/>
</dbReference>
<comment type="subunit">
    <text evidence="5">Associates with stalled 50S ribosomal subunits. Binds to RqcP.</text>
</comment>
<keyword evidence="4 5" id="KW-0648">Protein biosynthesis</keyword>
<dbReference type="GO" id="GO:1990112">
    <property type="term" value="C:RQC complex"/>
    <property type="evidence" value="ECO:0007669"/>
    <property type="project" value="TreeGrafter"/>
</dbReference>
<comment type="similarity">
    <text evidence="5">Belongs to the NEMF family.</text>
</comment>
<evidence type="ECO:0000313" key="8">
    <source>
        <dbReference type="Proteomes" id="UP000002724"/>
    </source>
</evidence>
<feature type="domain" description="NFACT RNA-binding" evidence="6">
    <location>
        <begin position="433"/>
        <end position="527"/>
    </location>
</feature>